<reference evidence="2 4" key="1">
    <citation type="submission" date="2017-10" db="EMBL/GenBank/DDBJ databases">
        <title>Effective Description of Clostridium neonatale sp. nov. linked to necrotizing enterocolitis in neonates and a clarification of species assignable to the genus Clostridium (Prazmowski 1880) emend. Lawson and Rainey 2016.</title>
        <authorList>
            <person name="Bernard K."/>
            <person name="Burdz T."/>
            <person name="Wiebe D."/>
            <person name="Balcewich B."/>
            <person name="Alfa M."/>
            <person name="Bernier A.-M."/>
        </authorList>
    </citation>
    <scope>NUCLEOTIDE SEQUENCE [LARGE SCALE GENOMIC DNA]</scope>
    <source>
        <strain evidence="2 4">LCDC99A005</strain>
    </source>
</reference>
<dbReference type="EMBL" id="PDCJ01000004">
    <property type="protein sequence ID" value="PEG29349.1"/>
    <property type="molecule type" value="Genomic_DNA"/>
</dbReference>
<dbReference type="STRING" id="137838.GCA_001458595_00828"/>
<dbReference type="Proteomes" id="UP000431451">
    <property type="component" value="Unassembled WGS sequence"/>
</dbReference>
<protein>
    <submittedName>
        <fullName evidence="2">DUF624 domain-containing protein</fullName>
    </submittedName>
</protein>
<feature type="transmembrane region" description="Helical" evidence="1">
    <location>
        <begin position="96"/>
        <end position="120"/>
    </location>
</feature>
<sequence>MKKDFYDQPLFTISNYFIAYFLNSIYFSLCNILLIFFFLLIEISSDNFSLFSLFVALIPLGPALGSLYCTMGKVVREKELFSSSYYWKSYKNNFISFLKIWMFFLSVIYILLFDFMYFYLNSPQTQLYWIFMILTVLFALLGTYAFSINSRFRITFKNLIILSISCMFKNFGTSILKFVIMGIIYYLCKNLSIGFLLFIPGAICMLFYYYDKAILDKIEKTYISSSSY</sequence>
<feature type="transmembrane region" description="Helical" evidence="1">
    <location>
        <begin position="159"/>
        <end position="187"/>
    </location>
</feature>
<keyword evidence="1" id="KW-0472">Membrane</keyword>
<gene>
    <name evidence="3" type="ORF">CNEONATNEC25_00583</name>
    <name evidence="2" type="ORF">CQ394_18445</name>
</gene>
<organism evidence="2 4">
    <name type="scientific">Clostridium neonatale</name>
    <dbReference type="NCBI Taxonomy" id="137838"/>
    <lineage>
        <taxon>Bacteria</taxon>
        <taxon>Bacillati</taxon>
        <taxon>Bacillota</taxon>
        <taxon>Clostridia</taxon>
        <taxon>Eubacteriales</taxon>
        <taxon>Clostridiaceae</taxon>
        <taxon>Clostridium</taxon>
    </lineage>
</organism>
<dbReference type="AlphaFoldDB" id="A0A2A7MCM8"/>
<reference evidence="3 5" key="2">
    <citation type="submission" date="2018-06" db="EMBL/GenBank/DDBJ databases">
        <authorList>
            <consortium name="IHU Genomes"/>
        </authorList>
    </citation>
    <scope>NUCLEOTIDE SEQUENCE [LARGE SCALE GENOMIC DNA]</scope>
    <source>
        <strain evidence="3 5">NEC25</strain>
    </source>
</reference>
<feature type="transmembrane region" description="Helical" evidence="1">
    <location>
        <begin position="193"/>
        <end position="210"/>
    </location>
</feature>
<accession>A0A2A7MCM8</accession>
<dbReference type="Pfam" id="PF04854">
    <property type="entry name" value="DUF624"/>
    <property type="match status" value="1"/>
</dbReference>
<proteinExistence type="predicted"/>
<dbReference type="GeneID" id="68875899"/>
<evidence type="ECO:0000313" key="4">
    <source>
        <dbReference type="Proteomes" id="UP000220840"/>
    </source>
</evidence>
<name>A0A2A7MCM8_9CLOT</name>
<feature type="transmembrane region" description="Helical" evidence="1">
    <location>
        <begin position="20"/>
        <end position="41"/>
    </location>
</feature>
<dbReference type="Proteomes" id="UP000220840">
    <property type="component" value="Unassembled WGS sequence"/>
</dbReference>
<dbReference type="RefSeq" id="WP_058293762.1">
    <property type="nucleotide sequence ID" value="NZ_CAKJVD010000014.1"/>
</dbReference>
<evidence type="ECO:0000313" key="2">
    <source>
        <dbReference type="EMBL" id="PEG29349.1"/>
    </source>
</evidence>
<evidence type="ECO:0000256" key="1">
    <source>
        <dbReference type="SAM" id="Phobius"/>
    </source>
</evidence>
<dbReference type="OrthoDB" id="1975933at2"/>
<keyword evidence="4" id="KW-1185">Reference proteome</keyword>
<evidence type="ECO:0000313" key="5">
    <source>
        <dbReference type="Proteomes" id="UP000431451"/>
    </source>
</evidence>
<keyword evidence="1" id="KW-0812">Transmembrane</keyword>
<feature type="transmembrane region" description="Helical" evidence="1">
    <location>
        <begin position="53"/>
        <end position="75"/>
    </location>
</feature>
<dbReference type="InterPro" id="IPR006938">
    <property type="entry name" value="DUF624"/>
</dbReference>
<evidence type="ECO:0000313" key="3">
    <source>
        <dbReference type="EMBL" id="VCT82990.1"/>
    </source>
</evidence>
<feature type="transmembrane region" description="Helical" evidence="1">
    <location>
        <begin position="126"/>
        <end position="147"/>
    </location>
</feature>
<dbReference type="EMBL" id="UWJD01000001">
    <property type="protein sequence ID" value="VCT82990.1"/>
    <property type="molecule type" value="Genomic_DNA"/>
</dbReference>
<keyword evidence="1" id="KW-1133">Transmembrane helix</keyword>